<dbReference type="AlphaFoldDB" id="A0A1I2IYA2"/>
<dbReference type="Gene3D" id="2.60.40.650">
    <property type="match status" value="1"/>
</dbReference>
<dbReference type="Proteomes" id="UP000198589">
    <property type="component" value="Unassembled WGS sequence"/>
</dbReference>
<dbReference type="InterPro" id="IPR014756">
    <property type="entry name" value="Ig_E-set"/>
</dbReference>
<accession>A0A1I2IYA2</accession>
<evidence type="ECO:0000256" key="2">
    <source>
        <dbReference type="SAM" id="Phobius"/>
    </source>
</evidence>
<dbReference type="SUPFAM" id="SSF81296">
    <property type="entry name" value="E set domains"/>
    <property type="match status" value="1"/>
</dbReference>
<proteinExistence type="predicted"/>
<dbReference type="GO" id="GO:0020037">
    <property type="term" value="F:heme binding"/>
    <property type="evidence" value="ECO:0007669"/>
    <property type="project" value="TreeGrafter"/>
</dbReference>
<dbReference type="STRING" id="1798228.SAMN05216574_114132"/>
<feature type="region of interest" description="Disordered" evidence="1">
    <location>
        <begin position="524"/>
        <end position="545"/>
    </location>
</feature>
<keyword evidence="2" id="KW-0472">Membrane</keyword>
<dbReference type="SUPFAM" id="SSF56524">
    <property type="entry name" value="Oxidoreductase molybdopterin-binding domain"/>
    <property type="match status" value="1"/>
</dbReference>
<keyword evidence="2" id="KW-1133">Transmembrane helix</keyword>
<dbReference type="GO" id="GO:0006790">
    <property type="term" value="P:sulfur compound metabolic process"/>
    <property type="evidence" value="ECO:0007669"/>
    <property type="project" value="TreeGrafter"/>
</dbReference>
<feature type="compositionally biased region" description="Low complexity" evidence="1">
    <location>
        <begin position="176"/>
        <end position="196"/>
    </location>
</feature>
<feature type="transmembrane region" description="Helical" evidence="2">
    <location>
        <begin position="118"/>
        <end position="138"/>
    </location>
</feature>
<dbReference type="InterPro" id="IPR036374">
    <property type="entry name" value="OxRdtase_Mopterin-bd_sf"/>
</dbReference>
<evidence type="ECO:0000259" key="3">
    <source>
        <dbReference type="Pfam" id="PF00174"/>
    </source>
</evidence>
<dbReference type="EMBL" id="FOND01000014">
    <property type="protein sequence ID" value="SFF47492.1"/>
    <property type="molecule type" value="Genomic_DNA"/>
</dbReference>
<dbReference type="PANTHER" id="PTHR19372">
    <property type="entry name" value="SULFITE REDUCTASE"/>
    <property type="match status" value="1"/>
</dbReference>
<feature type="compositionally biased region" description="Basic and acidic residues" evidence="1">
    <location>
        <begin position="524"/>
        <end position="536"/>
    </location>
</feature>
<sequence>MSLPGSSDTSPGVTQRADEERQDDAVPGRVRRSTGAVAGIAAVAAALGAAELVAGVIERAPSLVIAVGDVVVDSVPGWLERAAIATLGRADKPVLIGGVLLISVLVGAALGVLARRRFLPAAGGFVAFAALGVAAALTDPRATLPGALLVAVAGAAVGVGVLWSLIRTARADRAAGTAATPPAGPTGVAGATVAGPGRPPESDRRRFLVVAGGTTALAVLAGVGGYLLSGRERLGQLRAAIRLPAPFRQAGPVPAGADLEIPGLTPLFTPNERFYRIDTALRVPIVEPDGWQLEVRGMVDEPFTLSYAELMELPQIEADVTLACVSNEVGGDLVGNARWQGVPLRTLLDRAGLQEGATQLVGRSVDGFTAGFPVLTALDLEEAMVAVAMNGEPLPAEHGFPARLVVPGLYGYVSATKWLAAIELTGWDVDGYWIPRGWAKEGPIKTQARIDVPRPGSTVTAGRQPIAGVAWAPTRGIEGVEVRIDDGPWQPAELAEPLDVDCWRQWFLPWDAAPGRHVISARATDGRGEVQTDERTPVAPDGASGYPVIEVEVGR</sequence>
<feature type="transmembrane region" description="Helical" evidence="2">
    <location>
        <begin position="207"/>
        <end position="228"/>
    </location>
</feature>
<dbReference type="Gene3D" id="3.90.420.10">
    <property type="entry name" value="Oxidoreductase, molybdopterin-binding domain"/>
    <property type="match status" value="1"/>
</dbReference>
<dbReference type="Pfam" id="PF00174">
    <property type="entry name" value="Oxidored_molyb"/>
    <property type="match status" value="1"/>
</dbReference>
<keyword evidence="5" id="KW-1185">Reference proteome</keyword>
<keyword evidence="2" id="KW-0812">Transmembrane</keyword>
<feature type="domain" description="Oxidoreductase molybdopterin-binding" evidence="3">
    <location>
        <begin position="281"/>
        <end position="433"/>
    </location>
</feature>
<reference evidence="5" key="1">
    <citation type="submission" date="2016-10" db="EMBL/GenBank/DDBJ databases">
        <authorList>
            <person name="Varghese N."/>
            <person name="Submissions S."/>
        </authorList>
    </citation>
    <scope>NUCLEOTIDE SEQUENCE [LARGE SCALE GENOMIC DNA]</scope>
    <source>
        <strain evidence="5">DSM 46838</strain>
    </source>
</reference>
<organism evidence="4 5">
    <name type="scientific">Blastococcus tunisiensis</name>
    <dbReference type="NCBI Taxonomy" id="1798228"/>
    <lineage>
        <taxon>Bacteria</taxon>
        <taxon>Bacillati</taxon>
        <taxon>Actinomycetota</taxon>
        <taxon>Actinomycetes</taxon>
        <taxon>Geodermatophilales</taxon>
        <taxon>Geodermatophilaceae</taxon>
        <taxon>Blastococcus</taxon>
    </lineage>
</organism>
<feature type="transmembrane region" description="Helical" evidence="2">
    <location>
        <begin position="144"/>
        <end position="166"/>
    </location>
</feature>
<feature type="region of interest" description="Disordered" evidence="1">
    <location>
        <begin position="1"/>
        <end position="30"/>
    </location>
</feature>
<feature type="transmembrane region" description="Helical" evidence="2">
    <location>
        <begin position="94"/>
        <end position="113"/>
    </location>
</feature>
<feature type="compositionally biased region" description="Polar residues" evidence="1">
    <location>
        <begin position="1"/>
        <end position="13"/>
    </location>
</feature>
<dbReference type="GO" id="GO:0043546">
    <property type="term" value="F:molybdopterin cofactor binding"/>
    <property type="evidence" value="ECO:0007669"/>
    <property type="project" value="TreeGrafter"/>
</dbReference>
<gene>
    <name evidence="4" type="ORF">SAMN05216574_114132</name>
</gene>
<feature type="region of interest" description="Disordered" evidence="1">
    <location>
        <begin position="176"/>
        <end position="201"/>
    </location>
</feature>
<name>A0A1I2IYA2_9ACTN</name>
<evidence type="ECO:0000313" key="5">
    <source>
        <dbReference type="Proteomes" id="UP000198589"/>
    </source>
</evidence>
<dbReference type="PANTHER" id="PTHR19372:SF7">
    <property type="entry name" value="SULFITE OXIDASE, MITOCHONDRIAL"/>
    <property type="match status" value="1"/>
</dbReference>
<dbReference type="InterPro" id="IPR000572">
    <property type="entry name" value="OxRdtase_Mopterin-bd_dom"/>
</dbReference>
<dbReference type="GO" id="GO:0008482">
    <property type="term" value="F:sulfite oxidase activity"/>
    <property type="evidence" value="ECO:0007669"/>
    <property type="project" value="TreeGrafter"/>
</dbReference>
<evidence type="ECO:0000313" key="4">
    <source>
        <dbReference type="EMBL" id="SFF47492.1"/>
    </source>
</evidence>
<protein>
    <submittedName>
        <fullName evidence="4">DMSO/TMAO reductase YedYZ, molybdopterin-dependent catalytic subunit</fullName>
    </submittedName>
</protein>
<evidence type="ECO:0000256" key="1">
    <source>
        <dbReference type="SAM" id="MobiDB-lite"/>
    </source>
</evidence>
<feature type="compositionally biased region" description="Basic and acidic residues" evidence="1">
    <location>
        <begin position="16"/>
        <end position="26"/>
    </location>
</feature>
<feature type="transmembrane region" description="Helical" evidence="2">
    <location>
        <begin position="36"/>
        <end position="57"/>
    </location>
</feature>